<comment type="caution">
    <text evidence="8">The sequence shown here is derived from an EMBL/GenBank/DDBJ whole genome shotgun (WGS) entry which is preliminary data.</text>
</comment>
<dbReference type="InterPro" id="IPR037152">
    <property type="entry name" value="L-asparaginase_N_sf"/>
</dbReference>
<dbReference type="AlphaFoldDB" id="T0ZEG0"/>
<dbReference type="PIRSF" id="PIRSF500176">
    <property type="entry name" value="L_ASNase"/>
    <property type="match status" value="1"/>
</dbReference>
<keyword evidence="1" id="KW-0436">Ligase</keyword>
<dbReference type="NCBIfam" id="TIGR00519">
    <property type="entry name" value="asnASE_I"/>
    <property type="match status" value="1"/>
</dbReference>
<dbReference type="GO" id="GO:0005524">
    <property type="term" value="F:ATP binding"/>
    <property type="evidence" value="ECO:0007669"/>
    <property type="project" value="UniProtKB-KW"/>
</dbReference>
<dbReference type="GO" id="GO:0006450">
    <property type="term" value="P:regulation of translational fidelity"/>
    <property type="evidence" value="ECO:0007669"/>
    <property type="project" value="InterPro"/>
</dbReference>
<dbReference type="PANTHER" id="PTHR11707">
    <property type="entry name" value="L-ASPARAGINASE"/>
    <property type="match status" value="1"/>
</dbReference>
<dbReference type="InterPro" id="IPR037222">
    <property type="entry name" value="GatD_N_sf"/>
</dbReference>
<dbReference type="InterPro" id="IPR027475">
    <property type="entry name" value="Asparaginase/glutaminase_AS2"/>
</dbReference>
<evidence type="ECO:0000259" key="6">
    <source>
        <dbReference type="Pfam" id="PF17763"/>
    </source>
</evidence>
<evidence type="ECO:0000259" key="7">
    <source>
        <dbReference type="Pfam" id="PF18195"/>
    </source>
</evidence>
<feature type="domain" description="L-asparaginase N-terminal" evidence="5">
    <location>
        <begin position="97"/>
        <end position="288"/>
    </location>
</feature>
<protein>
    <submittedName>
        <fullName evidence="8">Glutamyl-tRNA(Gln) amidotransferase subunit D</fullName>
    </submittedName>
</protein>
<dbReference type="PROSITE" id="PS00917">
    <property type="entry name" value="ASN_GLN_ASE_2"/>
    <property type="match status" value="1"/>
</dbReference>
<dbReference type="SUPFAM" id="SSF141300">
    <property type="entry name" value="GatD N-terminal domain-like"/>
    <property type="match status" value="1"/>
</dbReference>
<evidence type="ECO:0000256" key="2">
    <source>
        <dbReference type="ARBA" id="ARBA00022741"/>
    </source>
</evidence>
<dbReference type="InterPro" id="IPR040918">
    <property type="entry name" value="GatD_N"/>
</dbReference>
<dbReference type="PROSITE" id="PS51732">
    <property type="entry name" value="ASN_GLN_ASE_3"/>
    <property type="match status" value="1"/>
</dbReference>
<dbReference type="EMBL" id="AUZY01012920">
    <property type="protein sequence ID" value="EQD27214.1"/>
    <property type="molecule type" value="Genomic_DNA"/>
</dbReference>
<dbReference type="PIRSF" id="PIRSF001220">
    <property type="entry name" value="L-ASNase_gatD"/>
    <property type="match status" value="1"/>
</dbReference>
<keyword evidence="4" id="KW-0648">Protein biosynthesis</keyword>
<keyword evidence="2" id="KW-0547">Nucleotide-binding</keyword>
<dbReference type="PRINTS" id="PR00139">
    <property type="entry name" value="ASNGLNASE"/>
</dbReference>
<proteinExistence type="inferred from homology"/>
<dbReference type="InterPro" id="IPR006033">
    <property type="entry name" value="AsnA_fam"/>
</dbReference>
<dbReference type="Gene3D" id="3.40.50.40">
    <property type="match status" value="1"/>
</dbReference>
<sequence>MPDETPTDPWRAVRELPIGSRIELRTGDGRRYVGAVVPNHVSRTERILQLKLDNGYNVGVRVGPDATFERLADLPRAPVGATLPSASASLAGPGPWVTVLTTGGTIASRVDYETGGVRPVKEEAEILAFYPELGRTGPVRIEPVFDRLSEDLRPEDWVTLAERSVDAFRTGARGVVIAHGTDTLGYTAAALAFLLADLPGPVVLVGAQRSPDRPSSDGPSNLHAAVEVARTADLGEVVVVMHAGLSDSEFAIHRGPWVRKMHSSRRDAFQSRNGPPIGSVRDGAVSLTAGARPRSPGPARLDGPIDPRASVLWFYPGLAPAQAEAFVRGARGLVLAGTGLGHVAATHLPWIRTAIAGGTVIAMTTQCLEGRVDPYVYATGRELERAGVLYLDDLLPETAYAKMLWALGHADDPSRVAELMRTDRAGEFLPRRTNRGPR</sequence>
<keyword evidence="3" id="KW-0067">ATP-binding</keyword>
<dbReference type="GO" id="GO:0004067">
    <property type="term" value="F:asparaginase activity"/>
    <property type="evidence" value="ECO:0007669"/>
    <property type="project" value="InterPro"/>
</dbReference>
<dbReference type="GO" id="GO:0006412">
    <property type="term" value="P:translation"/>
    <property type="evidence" value="ECO:0007669"/>
    <property type="project" value="UniProtKB-KW"/>
</dbReference>
<dbReference type="InterPro" id="IPR027474">
    <property type="entry name" value="L-asparaginase_N"/>
</dbReference>
<name>T0ZEG0_9ZZZZ</name>
<dbReference type="SMART" id="SM00870">
    <property type="entry name" value="Asparaginase"/>
    <property type="match status" value="1"/>
</dbReference>
<organism evidence="8">
    <name type="scientific">mine drainage metagenome</name>
    <dbReference type="NCBI Taxonomy" id="410659"/>
    <lineage>
        <taxon>unclassified sequences</taxon>
        <taxon>metagenomes</taxon>
        <taxon>ecological metagenomes</taxon>
    </lineage>
</organism>
<dbReference type="GO" id="GO:0016740">
    <property type="term" value="F:transferase activity"/>
    <property type="evidence" value="ECO:0007669"/>
    <property type="project" value="UniProtKB-KW"/>
</dbReference>
<dbReference type="Gene3D" id="2.30.30.520">
    <property type="match status" value="1"/>
</dbReference>
<reference evidence="8" key="2">
    <citation type="journal article" date="2014" name="ISME J.">
        <title>Microbial stratification in low pH oxic and suboxic macroscopic growths along an acid mine drainage.</title>
        <authorList>
            <person name="Mendez-Garcia C."/>
            <person name="Mesa V."/>
            <person name="Sprenger R.R."/>
            <person name="Richter M."/>
            <person name="Diez M.S."/>
            <person name="Solano J."/>
            <person name="Bargiela R."/>
            <person name="Golyshina O.V."/>
            <person name="Manteca A."/>
            <person name="Ramos J.L."/>
            <person name="Gallego J.R."/>
            <person name="Llorente I."/>
            <person name="Martins Dos Santos V.A."/>
            <person name="Jensen O.N."/>
            <person name="Pelaez A.I."/>
            <person name="Sanchez J."/>
            <person name="Ferrer M."/>
        </authorList>
    </citation>
    <scope>NUCLEOTIDE SEQUENCE</scope>
</reference>
<feature type="domain" description="Asparaginase/glutaminase C-terminal" evidence="6">
    <location>
        <begin position="311"/>
        <end position="420"/>
    </location>
</feature>
<dbReference type="GO" id="GO:0016874">
    <property type="term" value="F:ligase activity"/>
    <property type="evidence" value="ECO:0007669"/>
    <property type="project" value="UniProtKB-KW"/>
</dbReference>
<dbReference type="NCBIfam" id="NF003217">
    <property type="entry name" value="PRK04183.1"/>
    <property type="match status" value="1"/>
</dbReference>
<dbReference type="InterPro" id="IPR006034">
    <property type="entry name" value="Asparaginase/glutaminase-like"/>
</dbReference>
<dbReference type="Pfam" id="PF18195">
    <property type="entry name" value="GatD_N"/>
    <property type="match status" value="1"/>
</dbReference>
<dbReference type="PANTHER" id="PTHR11707:SF28">
    <property type="entry name" value="60 KDA LYSOPHOSPHOLIPASE"/>
    <property type="match status" value="1"/>
</dbReference>
<feature type="domain" description="GatD N-terminal" evidence="7">
    <location>
        <begin position="18"/>
        <end position="62"/>
    </location>
</feature>
<dbReference type="HAMAP" id="MF_00586">
    <property type="entry name" value="GatD"/>
    <property type="match status" value="1"/>
</dbReference>
<dbReference type="Pfam" id="PF00710">
    <property type="entry name" value="Asparaginase"/>
    <property type="match status" value="1"/>
</dbReference>
<evidence type="ECO:0000313" key="8">
    <source>
        <dbReference type="EMBL" id="EQD27214.1"/>
    </source>
</evidence>
<dbReference type="InterPro" id="IPR027473">
    <property type="entry name" value="L-asparaginase_C"/>
</dbReference>
<evidence type="ECO:0000259" key="5">
    <source>
        <dbReference type="Pfam" id="PF00710"/>
    </source>
</evidence>
<dbReference type="NCBIfam" id="TIGR02153">
    <property type="entry name" value="gatD_arch"/>
    <property type="match status" value="1"/>
</dbReference>
<dbReference type="Pfam" id="PF17763">
    <property type="entry name" value="Asparaginase_C"/>
    <property type="match status" value="1"/>
</dbReference>
<accession>T0ZEG0</accession>
<keyword evidence="8" id="KW-0808">Transferase</keyword>
<dbReference type="GO" id="GO:0006520">
    <property type="term" value="P:amino acid metabolic process"/>
    <property type="evidence" value="ECO:0007669"/>
    <property type="project" value="InterPro"/>
</dbReference>
<dbReference type="Gene3D" id="3.40.50.1170">
    <property type="entry name" value="L-asparaginase, N-terminal domain"/>
    <property type="match status" value="1"/>
</dbReference>
<dbReference type="InterPro" id="IPR011878">
    <property type="entry name" value="GatD"/>
</dbReference>
<dbReference type="InterPro" id="IPR040919">
    <property type="entry name" value="Asparaginase_C"/>
</dbReference>
<dbReference type="SUPFAM" id="SSF53774">
    <property type="entry name" value="Glutaminase/Asparaginase"/>
    <property type="match status" value="1"/>
</dbReference>
<reference evidence="8" key="1">
    <citation type="submission" date="2013-08" db="EMBL/GenBank/DDBJ databases">
        <authorList>
            <person name="Mendez C."/>
            <person name="Richter M."/>
            <person name="Ferrer M."/>
            <person name="Sanchez J."/>
        </authorList>
    </citation>
    <scope>NUCLEOTIDE SEQUENCE</scope>
</reference>
<evidence type="ECO:0000256" key="1">
    <source>
        <dbReference type="ARBA" id="ARBA00022598"/>
    </source>
</evidence>
<dbReference type="InterPro" id="IPR036152">
    <property type="entry name" value="Asp/glu_Ase-like_sf"/>
</dbReference>
<evidence type="ECO:0000256" key="4">
    <source>
        <dbReference type="ARBA" id="ARBA00022917"/>
    </source>
</evidence>
<gene>
    <name evidence="8" type="ORF">B1B_19238</name>
</gene>
<evidence type="ECO:0000256" key="3">
    <source>
        <dbReference type="ARBA" id="ARBA00022840"/>
    </source>
</evidence>